<evidence type="ECO:0000313" key="1">
    <source>
        <dbReference type="EMBL" id="KAJ5224085.1"/>
    </source>
</evidence>
<dbReference type="InterPro" id="IPR022085">
    <property type="entry name" value="OpdG"/>
</dbReference>
<name>A0A9W9NQ53_9EURO</name>
<protein>
    <submittedName>
        <fullName evidence="1">Uncharacterized protein</fullName>
    </submittedName>
</protein>
<dbReference type="EMBL" id="JAPQKS010000006">
    <property type="protein sequence ID" value="KAJ5224085.1"/>
    <property type="molecule type" value="Genomic_DNA"/>
</dbReference>
<proteinExistence type="predicted"/>
<dbReference type="Proteomes" id="UP001150941">
    <property type="component" value="Unassembled WGS sequence"/>
</dbReference>
<sequence length="228" mass="25477">MELAQRLEPSTGKHTKLVELLSHLQKQIATDPSTDEPLKVQGDTLWTDMPSLGYTELETWYEFGGDYKDPCDATLDPEQRSRWVNLNAFIAQLTQAAEIDYPSLGEKSTFSPLDKSLRAIWTMVMAFENEQSPASLGNTAAMEAACQWFIYAAERLWENVLHNRTYPEAGGAGPGKRCKGEAWAGFTRGRWGVWEDALKEARGACTDVRMQKLIDDALASLRRAAGDQ</sequence>
<accession>A0A9W9NQ53</accession>
<dbReference type="PANTHER" id="PTHR38797">
    <property type="entry name" value="NUCLEAR PORE COMPLEX PROTEIN NUP85-RELATED"/>
    <property type="match status" value="1"/>
</dbReference>
<dbReference type="GeneID" id="83205226"/>
<keyword evidence="2" id="KW-1185">Reference proteome</keyword>
<dbReference type="OrthoDB" id="3350591at2759"/>
<organism evidence="1 2">
    <name type="scientific">Penicillium chermesinum</name>
    <dbReference type="NCBI Taxonomy" id="63820"/>
    <lineage>
        <taxon>Eukaryota</taxon>
        <taxon>Fungi</taxon>
        <taxon>Dikarya</taxon>
        <taxon>Ascomycota</taxon>
        <taxon>Pezizomycotina</taxon>
        <taxon>Eurotiomycetes</taxon>
        <taxon>Eurotiomycetidae</taxon>
        <taxon>Eurotiales</taxon>
        <taxon>Aspergillaceae</taxon>
        <taxon>Penicillium</taxon>
    </lineage>
</organism>
<dbReference type="InterPro" id="IPR053204">
    <property type="entry name" value="Oxopyrrolidines_Biosynth-assoc"/>
</dbReference>
<dbReference type="Pfam" id="PF12311">
    <property type="entry name" value="DUF3632"/>
    <property type="match status" value="1"/>
</dbReference>
<evidence type="ECO:0000313" key="2">
    <source>
        <dbReference type="Proteomes" id="UP001150941"/>
    </source>
</evidence>
<reference evidence="1" key="2">
    <citation type="journal article" date="2023" name="IMA Fungus">
        <title>Comparative genomic study of the Penicillium genus elucidates a diverse pangenome and 15 lateral gene transfer events.</title>
        <authorList>
            <person name="Petersen C."/>
            <person name="Sorensen T."/>
            <person name="Nielsen M.R."/>
            <person name="Sondergaard T.E."/>
            <person name="Sorensen J.L."/>
            <person name="Fitzpatrick D.A."/>
            <person name="Frisvad J.C."/>
            <person name="Nielsen K.L."/>
        </authorList>
    </citation>
    <scope>NUCLEOTIDE SEQUENCE</scope>
    <source>
        <strain evidence="1">IBT 19713</strain>
    </source>
</reference>
<reference evidence="1" key="1">
    <citation type="submission" date="2022-11" db="EMBL/GenBank/DDBJ databases">
        <authorList>
            <person name="Petersen C."/>
        </authorList>
    </citation>
    <scope>NUCLEOTIDE SEQUENCE</scope>
    <source>
        <strain evidence="1">IBT 19713</strain>
    </source>
</reference>
<comment type="caution">
    <text evidence="1">The sequence shown here is derived from an EMBL/GenBank/DDBJ whole genome shotgun (WGS) entry which is preliminary data.</text>
</comment>
<gene>
    <name evidence="1" type="ORF">N7468_008627</name>
</gene>
<dbReference type="AlphaFoldDB" id="A0A9W9NQ53"/>
<dbReference type="RefSeq" id="XP_058328268.1">
    <property type="nucleotide sequence ID" value="XM_058477923.1"/>
</dbReference>
<dbReference type="PANTHER" id="PTHR38797:SF6">
    <property type="match status" value="1"/>
</dbReference>